<protein>
    <recommendedName>
        <fullName evidence="8">Phospho-2-dehydro-3-deoxyheptonate aldolase</fullName>
        <ecNumber evidence="8">2.5.1.54</ecNumber>
    </recommendedName>
</protein>
<evidence type="ECO:0000256" key="2">
    <source>
        <dbReference type="ARBA" id="ARBA00004688"/>
    </source>
</evidence>
<comment type="pathway">
    <text evidence="2 8">Metabolic intermediate biosynthesis; chorismate biosynthesis; chorismate from D-erythrose 4-phosphate and phosphoenolpyruvate: step 1/7.</text>
</comment>
<dbReference type="Proteomes" id="UP000427769">
    <property type="component" value="Chromosome"/>
</dbReference>
<proteinExistence type="inferred from homology"/>
<evidence type="ECO:0000256" key="6">
    <source>
        <dbReference type="ARBA" id="ARBA00023141"/>
    </source>
</evidence>
<dbReference type="PIRSF" id="PIRSF001361">
    <property type="entry name" value="DAHP_synthase"/>
    <property type="match status" value="1"/>
</dbReference>
<keyword evidence="4 8" id="KW-0028">Amino-acid biosynthesis</keyword>
<dbReference type="PANTHER" id="PTHR21225">
    <property type="entry name" value="PHOSPHO-2-DEHYDRO-3-DEOXYHEPTONATE ALDOLASE DAHP SYNTHETASE"/>
    <property type="match status" value="1"/>
</dbReference>
<name>A0A5K7YZJ3_9BACT</name>
<dbReference type="GO" id="GO:0008652">
    <property type="term" value="P:amino acid biosynthetic process"/>
    <property type="evidence" value="ECO:0007669"/>
    <property type="project" value="UniProtKB-KW"/>
</dbReference>
<evidence type="ECO:0000259" key="9">
    <source>
        <dbReference type="Pfam" id="PF00793"/>
    </source>
</evidence>
<dbReference type="GO" id="GO:0009423">
    <property type="term" value="P:chorismate biosynthetic process"/>
    <property type="evidence" value="ECO:0007669"/>
    <property type="project" value="UniProtKB-UniPathway"/>
</dbReference>
<dbReference type="KEGG" id="dwd:DSCW_07700"/>
<keyword evidence="11" id="KW-1185">Reference proteome</keyword>
<evidence type="ECO:0000256" key="4">
    <source>
        <dbReference type="ARBA" id="ARBA00022605"/>
    </source>
</evidence>
<keyword evidence="6 8" id="KW-0057">Aromatic amino acid biosynthesis</keyword>
<evidence type="ECO:0000256" key="1">
    <source>
        <dbReference type="ARBA" id="ARBA00003726"/>
    </source>
</evidence>
<dbReference type="NCBIfam" id="NF009395">
    <property type="entry name" value="PRK12755.1"/>
    <property type="match status" value="1"/>
</dbReference>
<dbReference type="Pfam" id="PF00793">
    <property type="entry name" value="DAHP_synth_1"/>
    <property type="match status" value="1"/>
</dbReference>
<dbReference type="UniPathway" id="UPA00053">
    <property type="reaction ID" value="UER00084"/>
</dbReference>
<dbReference type="NCBIfam" id="TIGR00034">
    <property type="entry name" value="aroFGH"/>
    <property type="match status" value="1"/>
</dbReference>
<evidence type="ECO:0000256" key="7">
    <source>
        <dbReference type="ARBA" id="ARBA00047508"/>
    </source>
</evidence>
<comment type="similarity">
    <text evidence="3 8">Belongs to the class-I DAHP synthase family.</text>
</comment>
<evidence type="ECO:0000256" key="8">
    <source>
        <dbReference type="PIRNR" id="PIRNR001361"/>
    </source>
</evidence>
<dbReference type="OrthoDB" id="5412254at2"/>
<sequence length="364" mass="40386">MQKTYDLNVIKRTSIITPDQLREEFPMTETATRTVMESRQEIKDILSGKDSRLMVIAGPCSIISHRQAVEYGKRLARLQEKIKTTIKLVMRVYFEKPRTNVGFKGLISDPHIDKKTFDIDEGLRKARKILMDLNEMGVAAGTEILSQTAAERLSGLIAWACIGARTTESQNHREWASAFSMPVGFKNGTDGNLDTAINALLAASSPQVFVGNDPHGVTSRVFSGGNRYCHIVLRGGKRPNYDPVSIAEAVGFLSKYPSLIQSVVVDCSHKNSGKDYRRQGEVFNHVLIQRMGHTNGLSIRPNKAICGLMLESNIEEGSQPFVYGETRKEDLNPFVSITDACIGWEETEDILLTAHGQLQQKSGS</sequence>
<dbReference type="EC" id="2.5.1.54" evidence="8"/>
<feature type="domain" description="DAHP synthetase I/KDSA" evidence="9">
    <location>
        <begin position="40"/>
        <end position="350"/>
    </location>
</feature>
<evidence type="ECO:0000256" key="5">
    <source>
        <dbReference type="ARBA" id="ARBA00022679"/>
    </source>
</evidence>
<reference evidence="10 11" key="1">
    <citation type="submission" date="2019-11" db="EMBL/GenBank/DDBJ databases">
        <title>Comparative genomics of hydrocarbon-degrading Desulfosarcina strains.</title>
        <authorList>
            <person name="Watanabe M."/>
            <person name="Kojima H."/>
            <person name="Fukui M."/>
        </authorList>
    </citation>
    <scope>NUCLEOTIDE SEQUENCE [LARGE SCALE GENOMIC DNA]</scope>
    <source>
        <strain evidence="10 11">PP31</strain>
    </source>
</reference>
<dbReference type="GO" id="GO:0005737">
    <property type="term" value="C:cytoplasm"/>
    <property type="evidence" value="ECO:0007669"/>
    <property type="project" value="TreeGrafter"/>
</dbReference>
<dbReference type="EMBL" id="AP021875">
    <property type="protein sequence ID" value="BBO73353.1"/>
    <property type="molecule type" value="Genomic_DNA"/>
</dbReference>
<dbReference type="Gene3D" id="3.20.20.70">
    <property type="entry name" value="Aldolase class I"/>
    <property type="match status" value="1"/>
</dbReference>
<organism evidence="10 11">
    <name type="scientific">Desulfosarcina widdelii</name>
    <dbReference type="NCBI Taxonomy" id="947919"/>
    <lineage>
        <taxon>Bacteria</taxon>
        <taxon>Pseudomonadati</taxon>
        <taxon>Thermodesulfobacteriota</taxon>
        <taxon>Desulfobacteria</taxon>
        <taxon>Desulfobacterales</taxon>
        <taxon>Desulfosarcinaceae</taxon>
        <taxon>Desulfosarcina</taxon>
    </lineage>
</organism>
<dbReference type="SUPFAM" id="SSF51569">
    <property type="entry name" value="Aldolase"/>
    <property type="match status" value="1"/>
</dbReference>
<accession>A0A5K7YZJ3</accession>
<dbReference type="AlphaFoldDB" id="A0A5K7YZJ3"/>
<evidence type="ECO:0000313" key="11">
    <source>
        <dbReference type="Proteomes" id="UP000427769"/>
    </source>
</evidence>
<keyword evidence="5 8" id="KW-0808">Transferase</keyword>
<dbReference type="InterPro" id="IPR006219">
    <property type="entry name" value="DAHP_synth_1"/>
</dbReference>
<evidence type="ECO:0000256" key="3">
    <source>
        <dbReference type="ARBA" id="ARBA00007985"/>
    </source>
</evidence>
<comment type="function">
    <text evidence="1 8">Stereospecific condensation of phosphoenolpyruvate (PEP) and D-erythrose-4-phosphate (E4P) giving rise to 3-deoxy-D-arabino-heptulosonate-7-phosphate (DAHP).</text>
</comment>
<dbReference type="PANTHER" id="PTHR21225:SF12">
    <property type="entry name" value="PHOSPHO-2-DEHYDRO-3-DEOXYHEPTONATE ALDOLASE, TYROSINE-INHIBITED"/>
    <property type="match status" value="1"/>
</dbReference>
<evidence type="ECO:0000313" key="10">
    <source>
        <dbReference type="EMBL" id="BBO73353.1"/>
    </source>
</evidence>
<dbReference type="InterPro" id="IPR006218">
    <property type="entry name" value="DAHP1/KDSA"/>
</dbReference>
<gene>
    <name evidence="10" type="ORF">DSCW_07700</name>
</gene>
<dbReference type="GO" id="GO:0009073">
    <property type="term" value="P:aromatic amino acid family biosynthetic process"/>
    <property type="evidence" value="ECO:0007669"/>
    <property type="project" value="UniProtKB-KW"/>
</dbReference>
<dbReference type="InterPro" id="IPR013785">
    <property type="entry name" value="Aldolase_TIM"/>
</dbReference>
<dbReference type="GO" id="GO:0003849">
    <property type="term" value="F:3-deoxy-7-phosphoheptulonate synthase activity"/>
    <property type="evidence" value="ECO:0007669"/>
    <property type="project" value="UniProtKB-EC"/>
</dbReference>
<comment type="catalytic activity">
    <reaction evidence="7 8">
        <text>D-erythrose 4-phosphate + phosphoenolpyruvate + H2O = 7-phospho-2-dehydro-3-deoxy-D-arabino-heptonate + phosphate</text>
        <dbReference type="Rhea" id="RHEA:14717"/>
        <dbReference type="ChEBI" id="CHEBI:15377"/>
        <dbReference type="ChEBI" id="CHEBI:16897"/>
        <dbReference type="ChEBI" id="CHEBI:43474"/>
        <dbReference type="ChEBI" id="CHEBI:58394"/>
        <dbReference type="ChEBI" id="CHEBI:58702"/>
        <dbReference type="EC" id="2.5.1.54"/>
    </reaction>
</comment>
<dbReference type="RefSeq" id="WP_155302468.1">
    <property type="nucleotide sequence ID" value="NZ_AP021875.1"/>
</dbReference>